<keyword evidence="2" id="KW-1185">Reference proteome</keyword>
<dbReference type="AlphaFoldDB" id="A0A2K8MHI1"/>
<dbReference type="Proteomes" id="UP000229081">
    <property type="component" value="Chromosome"/>
</dbReference>
<reference evidence="1 2" key="1">
    <citation type="submission" date="2017-11" db="EMBL/GenBank/DDBJ databases">
        <title>Complete genome sequence of Sphingomonas sp. Strain Cra20, a psychrotolerant potential plant growth promoting rhizobacteria.</title>
        <authorList>
            <person name="Luo Y."/>
        </authorList>
    </citation>
    <scope>NUCLEOTIDE SEQUENCE [LARGE SCALE GENOMIC DNA]</scope>
    <source>
        <strain evidence="1 2">Cra20</strain>
    </source>
</reference>
<protein>
    <submittedName>
        <fullName evidence="1">Uncharacterized protein</fullName>
    </submittedName>
</protein>
<name>A0A2K8MHI1_9SPHN</name>
<gene>
    <name evidence="1" type="ORF">CVN68_16185</name>
</gene>
<dbReference type="EMBL" id="CP024923">
    <property type="protein sequence ID" value="ATY33313.1"/>
    <property type="molecule type" value="Genomic_DNA"/>
</dbReference>
<evidence type="ECO:0000313" key="2">
    <source>
        <dbReference type="Proteomes" id="UP000229081"/>
    </source>
</evidence>
<dbReference type="OrthoDB" id="7916376at2"/>
<organism evidence="1 2">
    <name type="scientific">Sphingomonas psychrotolerans</name>
    <dbReference type="NCBI Taxonomy" id="1327635"/>
    <lineage>
        <taxon>Bacteria</taxon>
        <taxon>Pseudomonadati</taxon>
        <taxon>Pseudomonadota</taxon>
        <taxon>Alphaproteobacteria</taxon>
        <taxon>Sphingomonadales</taxon>
        <taxon>Sphingomonadaceae</taxon>
        <taxon>Sphingomonas</taxon>
    </lineage>
</organism>
<dbReference type="RefSeq" id="WP_100283117.1">
    <property type="nucleotide sequence ID" value="NZ_CP024923.1"/>
</dbReference>
<evidence type="ECO:0000313" key="1">
    <source>
        <dbReference type="EMBL" id="ATY33313.1"/>
    </source>
</evidence>
<accession>A0A2K8MHI1</accession>
<sequence length="79" mass="8631">MDQVLYVLAIMGCGDDSMQCQQARVEPARYTSIQACQQAMPAALRRNIDVDFPVISATCQRHTGQVADARAAMADRRGS</sequence>
<proteinExistence type="predicted"/>
<dbReference type="KEGG" id="sphc:CVN68_16185"/>